<dbReference type="Pfam" id="PF01171">
    <property type="entry name" value="ATP_bind_3"/>
    <property type="match status" value="1"/>
</dbReference>
<gene>
    <name evidence="8 10" type="primary">tilS</name>
    <name evidence="10" type="ORF">KDM90_02160</name>
</gene>
<evidence type="ECO:0000256" key="4">
    <source>
        <dbReference type="ARBA" id="ARBA00022694"/>
    </source>
</evidence>
<dbReference type="NCBIfam" id="TIGR02432">
    <property type="entry name" value="lysidine_TilS_N"/>
    <property type="match status" value="1"/>
</dbReference>
<dbReference type="InterPro" id="IPR012795">
    <property type="entry name" value="tRNA_Ile_lys_synt_N"/>
</dbReference>
<protein>
    <recommendedName>
        <fullName evidence="8">tRNA(Ile)-lysidine synthase</fullName>
        <ecNumber evidence="8">6.3.4.19</ecNumber>
    </recommendedName>
    <alternativeName>
        <fullName evidence="8">tRNA(Ile)-2-lysyl-cytidine synthase</fullName>
    </alternativeName>
    <alternativeName>
        <fullName evidence="8">tRNA(Ile)-lysidine synthetase</fullName>
    </alternativeName>
</protein>
<dbReference type="GO" id="GO:0032267">
    <property type="term" value="F:tRNA(Ile)-lysidine synthase activity"/>
    <property type="evidence" value="ECO:0007669"/>
    <property type="project" value="UniProtKB-EC"/>
</dbReference>
<evidence type="ECO:0000256" key="6">
    <source>
        <dbReference type="ARBA" id="ARBA00022840"/>
    </source>
</evidence>
<dbReference type="SUPFAM" id="SSF52402">
    <property type="entry name" value="Adenine nucleotide alpha hydrolases-like"/>
    <property type="match status" value="1"/>
</dbReference>
<dbReference type="PANTHER" id="PTHR43033">
    <property type="entry name" value="TRNA(ILE)-LYSIDINE SYNTHASE-RELATED"/>
    <property type="match status" value="1"/>
</dbReference>
<dbReference type="Proteomes" id="UP000678545">
    <property type="component" value="Unassembled WGS sequence"/>
</dbReference>
<keyword evidence="4 8" id="KW-0819">tRNA processing</keyword>
<sequence length="480" mass="55226">MKTEHLKSARELEERFLLKLTDILQHQLRNQNEETRLAVAYSGGLDSTVLLDLTIQFAKKKSVPVFAYHVNHGISKFSDDWQQHCEKQCKTFNVPFRATRVLVDNQGHGIEASARKQRYRALGEMCLADTVNLLMVAHHLEDQAETILMQLFRGTGLRGLTGMDEVNIAPDLLQTDQVSICRPLLTESKSDLQSYLKSKSQVFITDESNSDLEYTRNALRHLVMPQIARIFPGFSNRIIRTAGHVRSAQTLLNQLAEFDVDACLVKTNELDLHRFRRLNTERLVNAFRYWLTLNQVQPPSSTKTVEILSQLLNAREDARVTIEHGDFSIYRSQDRIFVVETQFQSKDRVDFKYLWNGDETVYFPQFRGHLIFRSSDTGISREVLKKSELVFRSRSGGERLRLGRKRPTRDLKSHFQSAKIPFWQRGQVPCIYVGEKLFFVGLLGMDAEFISEPKDFAAGLLVPNLIQLIWVPDHDSNISK</sequence>
<dbReference type="NCBIfam" id="TIGR02433">
    <property type="entry name" value="lysidine_TilS_C"/>
    <property type="match status" value="1"/>
</dbReference>
<accession>A0A941DXY1</accession>
<dbReference type="GO" id="GO:0006400">
    <property type="term" value="P:tRNA modification"/>
    <property type="evidence" value="ECO:0007669"/>
    <property type="project" value="UniProtKB-UniRule"/>
</dbReference>
<dbReference type="EMBL" id="JAGSPJ010000001">
    <property type="protein sequence ID" value="MBR7798815.1"/>
    <property type="molecule type" value="Genomic_DNA"/>
</dbReference>
<keyword evidence="5 8" id="KW-0547">Nucleotide-binding</keyword>
<dbReference type="HAMAP" id="MF_01161">
    <property type="entry name" value="tRNA_Ile_lys_synt"/>
    <property type="match status" value="1"/>
</dbReference>
<dbReference type="InterPro" id="IPR014729">
    <property type="entry name" value="Rossmann-like_a/b/a_fold"/>
</dbReference>
<comment type="subcellular location">
    <subcellularLocation>
        <location evidence="1 8">Cytoplasm</location>
    </subcellularLocation>
</comment>
<keyword evidence="3 8" id="KW-0436">Ligase</keyword>
<keyword evidence="2 8" id="KW-0963">Cytoplasm</keyword>
<dbReference type="Pfam" id="PF11734">
    <property type="entry name" value="TilS_C"/>
    <property type="match status" value="1"/>
</dbReference>
<comment type="caution">
    <text evidence="10">The sequence shown here is derived from an EMBL/GenBank/DDBJ whole genome shotgun (WGS) entry which is preliminary data.</text>
</comment>
<keyword evidence="11" id="KW-1185">Reference proteome</keyword>
<comment type="similarity">
    <text evidence="8">Belongs to the tRNA(Ile)-lysidine synthase family.</text>
</comment>
<evidence type="ECO:0000256" key="7">
    <source>
        <dbReference type="ARBA" id="ARBA00048539"/>
    </source>
</evidence>
<evidence type="ECO:0000256" key="1">
    <source>
        <dbReference type="ARBA" id="ARBA00004496"/>
    </source>
</evidence>
<proteinExistence type="inferred from homology"/>
<dbReference type="InterPro" id="IPR015262">
    <property type="entry name" value="tRNA_Ile_lys_synt_subst-bd"/>
</dbReference>
<evidence type="ECO:0000259" key="9">
    <source>
        <dbReference type="SMART" id="SM00977"/>
    </source>
</evidence>
<dbReference type="GO" id="GO:0005524">
    <property type="term" value="F:ATP binding"/>
    <property type="evidence" value="ECO:0007669"/>
    <property type="project" value="UniProtKB-UniRule"/>
</dbReference>
<dbReference type="SMART" id="SM00977">
    <property type="entry name" value="TilS_C"/>
    <property type="match status" value="1"/>
</dbReference>
<dbReference type="InterPro" id="IPR012094">
    <property type="entry name" value="tRNA_Ile_lys_synt"/>
</dbReference>
<dbReference type="InterPro" id="IPR011063">
    <property type="entry name" value="TilS/TtcA_N"/>
</dbReference>
<evidence type="ECO:0000313" key="10">
    <source>
        <dbReference type="EMBL" id="MBR7798815.1"/>
    </source>
</evidence>
<evidence type="ECO:0000256" key="2">
    <source>
        <dbReference type="ARBA" id="ARBA00022490"/>
    </source>
</evidence>
<feature type="domain" description="Lysidine-tRNA(Ile) synthetase C-terminal" evidence="9">
    <location>
        <begin position="389"/>
        <end position="462"/>
    </location>
</feature>
<keyword evidence="6 8" id="KW-0067">ATP-binding</keyword>
<dbReference type="EC" id="6.3.4.19" evidence="8"/>
<dbReference type="RefSeq" id="WP_212673949.1">
    <property type="nucleotide sequence ID" value="NZ_JAGSPJ010000001.1"/>
</dbReference>
<dbReference type="Pfam" id="PF09179">
    <property type="entry name" value="TilS"/>
    <property type="match status" value="1"/>
</dbReference>
<dbReference type="Gene3D" id="3.40.50.620">
    <property type="entry name" value="HUPs"/>
    <property type="match status" value="1"/>
</dbReference>
<evidence type="ECO:0000313" key="11">
    <source>
        <dbReference type="Proteomes" id="UP000678545"/>
    </source>
</evidence>
<dbReference type="InterPro" id="IPR012796">
    <property type="entry name" value="Lysidine-tRNA-synth_C"/>
</dbReference>
<dbReference type="Gene3D" id="1.20.59.20">
    <property type="match status" value="1"/>
</dbReference>
<evidence type="ECO:0000256" key="3">
    <source>
        <dbReference type="ARBA" id="ARBA00022598"/>
    </source>
</evidence>
<dbReference type="CDD" id="cd01992">
    <property type="entry name" value="TilS_N"/>
    <property type="match status" value="1"/>
</dbReference>
<reference evidence="10" key="1">
    <citation type="submission" date="2021-04" db="EMBL/GenBank/DDBJ databases">
        <title>novel species isolated from subtropical streams in China.</title>
        <authorList>
            <person name="Lu H."/>
        </authorList>
    </citation>
    <scope>NUCLEOTIDE SEQUENCE</scope>
    <source>
        <strain evidence="10">FT137W</strain>
    </source>
</reference>
<organism evidence="10 11">
    <name type="scientific">Undibacterium fentianense</name>
    <dbReference type="NCBI Taxonomy" id="2828728"/>
    <lineage>
        <taxon>Bacteria</taxon>
        <taxon>Pseudomonadati</taxon>
        <taxon>Pseudomonadota</taxon>
        <taxon>Betaproteobacteria</taxon>
        <taxon>Burkholderiales</taxon>
        <taxon>Oxalobacteraceae</taxon>
        <taxon>Undibacterium</taxon>
    </lineage>
</organism>
<comment type="domain">
    <text evidence="8">The N-terminal region contains the highly conserved SGGXDS motif, predicted to be a P-loop motif involved in ATP binding.</text>
</comment>
<dbReference type="AlphaFoldDB" id="A0A941DXY1"/>
<evidence type="ECO:0000256" key="5">
    <source>
        <dbReference type="ARBA" id="ARBA00022741"/>
    </source>
</evidence>
<name>A0A941DXY1_9BURK</name>
<evidence type="ECO:0000256" key="8">
    <source>
        <dbReference type="HAMAP-Rule" id="MF_01161"/>
    </source>
</evidence>
<dbReference type="SUPFAM" id="SSF56037">
    <property type="entry name" value="PheT/TilS domain"/>
    <property type="match status" value="1"/>
</dbReference>
<feature type="binding site" evidence="8">
    <location>
        <begin position="42"/>
        <end position="47"/>
    </location>
    <ligand>
        <name>ATP</name>
        <dbReference type="ChEBI" id="CHEBI:30616"/>
    </ligand>
</feature>
<comment type="function">
    <text evidence="8">Ligates lysine onto the cytidine present at position 34 of the AUA codon-specific tRNA(Ile) that contains the anticodon CAU, in an ATP-dependent manner. Cytidine is converted to lysidine, thus changing the amino acid specificity of the tRNA from methionine to isoleucine.</text>
</comment>
<comment type="catalytic activity">
    <reaction evidence="7 8">
        <text>cytidine(34) in tRNA(Ile2) + L-lysine + ATP = lysidine(34) in tRNA(Ile2) + AMP + diphosphate + H(+)</text>
        <dbReference type="Rhea" id="RHEA:43744"/>
        <dbReference type="Rhea" id="RHEA-COMP:10625"/>
        <dbReference type="Rhea" id="RHEA-COMP:10670"/>
        <dbReference type="ChEBI" id="CHEBI:15378"/>
        <dbReference type="ChEBI" id="CHEBI:30616"/>
        <dbReference type="ChEBI" id="CHEBI:32551"/>
        <dbReference type="ChEBI" id="CHEBI:33019"/>
        <dbReference type="ChEBI" id="CHEBI:82748"/>
        <dbReference type="ChEBI" id="CHEBI:83665"/>
        <dbReference type="ChEBI" id="CHEBI:456215"/>
        <dbReference type="EC" id="6.3.4.19"/>
    </reaction>
</comment>
<dbReference type="PANTHER" id="PTHR43033:SF1">
    <property type="entry name" value="TRNA(ILE)-LYSIDINE SYNTHASE-RELATED"/>
    <property type="match status" value="1"/>
</dbReference>
<dbReference type="GO" id="GO:0005737">
    <property type="term" value="C:cytoplasm"/>
    <property type="evidence" value="ECO:0007669"/>
    <property type="project" value="UniProtKB-SubCell"/>
</dbReference>
<dbReference type="SUPFAM" id="SSF82829">
    <property type="entry name" value="MesJ substrate recognition domain-like"/>
    <property type="match status" value="1"/>
</dbReference>